<accession>A0A5R9GPX9</accession>
<evidence type="ECO:0000259" key="4">
    <source>
        <dbReference type="Pfam" id="PF07687"/>
    </source>
</evidence>
<dbReference type="SUPFAM" id="SSF55031">
    <property type="entry name" value="Bacterial exopeptidase dimerisation domain"/>
    <property type="match status" value="1"/>
</dbReference>
<dbReference type="EMBL" id="VBRY01000004">
    <property type="protein sequence ID" value="TLS68010.1"/>
    <property type="molecule type" value="Genomic_DNA"/>
</dbReference>
<dbReference type="FunFam" id="3.30.70.360:FF:000014">
    <property type="entry name" value="N-acyl-L-amino acid amidohydrolase"/>
    <property type="match status" value="1"/>
</dbReference>
<dbReference type="Proteomes" id="UP000306585">
    <property type="component" value="Unassembled WGS sequence"/>
</dbReference>
<dbReference type="Gene3D" id="3.30.70.360">
    <property type="match status" value="1"/>
</dbReference>
<comment type="cofactor">
    <cofactor evidence="3">
        <name>Mn(2+)</name>
        <dbReference type="ChEBI" id="CHEBI:29035"/>
    </cofactor>
    <text evidence="3">The Mn(2+) ion enhances activity.</text>
</comment>
<feature type="binding site" evidence="3">
    <location>
        <position position="131"/>
    </location>
    <ligand>
        <name>Mn(2+)</name>
        <dbReference type="ChEBI" id="CHEBI:29035"/>
        <label>2</label>
    </ligand>
</feature>
<keyword evidence="3" id="KW-0464">Manganese</keyword>
<name>A0A5R9GPX9_9PROT</name>
<dbReference type="OrthoDB" id="9777385at2"/>
<dbReference type="Gene3D" id="3.40.630.10">
    <property type="entry name" value="Zn peptidases"/>
    <property type="match status" value="1"/>
</dbReference>
<dbReference type="NCBIfam" id="TIGR01891">
    <property type="entry name" value="amidohydrolases"/>
    <property type="match status" value="1"/>
</dbReference>
<dbReference type="AlphaFoldDB" id="A0A5R9GPX9"/>
<dbReference type="Pfam" id="PF01546">
    <property type="entry name" value="Peptidase_M20"/>
    <property type="match status" value="1"/>
</dbReference>
<feature type="binding site" evidence="3">
    <location>
        <position position="356"/>
    </location>
    <ligand>
        <name>Mn(2+)</name>
        <dbReference type="ChEBI" id="CHEBI:29035"/>
        <label>2</label>
    </ligand>
</feature>
<keyword evidence="2 5" id="KW-0378">Hydrolase</keyword>
<evidence type="ECO:0000256" key="2">
    <source>
        <dbReference type="ARBA" id="ARBA00022801"/>
    </source>
</evidence>
<feature type="domain" description="Peptidase M20 dimerisation" evidence="4">
    <location>
        <begin position="181"/>
        <end position="277"/>
    </location>
</feature>
<proteinExistence type="inferred from homology"/>
<dbReference type="InterPro" id="IPR036264">
    <property type="entry name" value="Bact_exopeptidase_dim_dom"/>
</dbReference>
<feature type="binding site" evidence="3">
    <location>
        <position position="95"/>
    </location>
    <ligand>
        <name>Mn(2+)</name>
        <dbReference type="ChEBI" id="CHEBI:29035"/>
        <label>2</label>
    </ligand>
</feature>
<sequence>MPEIIRIRQSMHRAPELSGQEENTAAMVAERCRAMGLRVREHVGGFGVIAELITGEKRPWLAFRADMDALPIQEGGQSGNLPAYASQVCNVSHSCGHDAHTAILLGTAMTLTAIRNRLQHNIAFVFQPAEETCQGAAAMLRENLFGSYQPDQIYALHVYPSLPAGAIGIRRGAMCAAADMFDVEIRGRGGHAARPHECVDVVLIASHIIQSLHQIIGRRVNPLHPAVLTIGQIHGGHAGNIIPESICFSGTIRSLHSGVHEEIRSRMDQVIRQTAEAWGATARFTLRQATPVLNNPAELMDRAVALFQQHTPELELIDIHEPSMGGEDFAEFLHTIPGCLFRLGTGSGPETRYPLHHPCFDIDESAMRSGIAAFTALAQQ</sequence>
<keyword evidence="6" id="KW-1185">Reference proteome</keyword>
<dbReference type="InterPro" id="IPR011650">
    <property type="entry name" value="Peptidase_M20_dimer"/>
</dbReference>
<feature type="binding site" evidence="3">
    <location>
        <position position="97"/>
    </location>
    <ligand>
        <name>Mn(2+)</name>
        <dbReference type="ChEBI" id="CHEBI:29035"/>
        <label>2</label>
    </ligand>
</feature>
<evidence type="ECO:0000313" key="5">
    <source>
        <dbReference type="EMBL" id="TLS68010.1"/>
    </source>
</evidence>
<dbReference type="PANTHER" id="PTHR11014:SF63">
    <property type="entry name" value="METALLOPEPTIDASE, PUTATIVE (AFU_ORTHOLOGUE AFUA_6G09600)-RELATED"/>
    <property type="match status" value="1"/>
</dbReference>
<dbReference type="InterPro" id="IPR002933">
    <property type="entry name" value="Peptidase_M20"/>
</dbReference>
<comment type="caution">
    <text evidence="5">The sequence shown here is derived from an EMBL/GenBank/DDBJ whole genome shotgun (WGS) entry which is preliminary data.</text>
</comment>
<gene>
    <name evidence="5" type="ORF">FEF65_05585</name>
</gene>
<comment type="similarity">
    <text evidence="1">Belongs to the peptidase M20 family.</text>
</comment>
<dbReference type="InterPro" id="IPR017439">
    <property type="entry name" value="Amidohydrolase"/>
</dbReference>
<evidence type="ECO:0000313" key="6">
    <source>
        <dbReference type="Proteomes" id="UP000306585"/>
    </source>
</evidence>
<feature type="binding site" evidence="3">
    <location>
        <position position="157"/>
    </location>
    <ligand>
        <name>Mn(2+)</name>
        <dbReference type="ChEBI" id="CHEBI:29035"/>
        <label>2</label>
    </ligand>
</feature>
<evidence type="ECO:0000256" key="1">
    <source>
        <dbReference type="ARBA" id="ARBA00006153"/>
    </source>
</evidence>
<reference evidence="5 6" key="1">
    <citation type="journal article" date="2019" name="Appl. Environ. Microbiol.">
        <title>Environmental Evidence and Genomic Insight of Iron-oxidizing Bacteria Preference Towards More Corrosion Resistant Stainless Steel at Higher Salinities.</title>
        <authorList>
            <person name="Garrison C.E."/>
            <person name="Price K.A."/>
            <person name="Field E.K."/>
        </authorList>
    </citation>
    <scope>NUCLEOTIDE SEQUENCE [LARGE SCALE GENOMIC DNA]</scope>
    <source>
        <strain evidence="5 6">P3</strain>
    </source>
</reference>
<dbReference type="GO" id="GO:0016787">
    <property type="term" value="F:hydrolase activity"/>
    <property type="evidence" value="ECO:0007669"/>
    <property type="project" value="UniProtKB-KW"/>
</dbReference>
<dbReference type="Pfam" id="PF07687">
    <property type="entry name" value="M20_dimer"/>
    <property type="match status" value="1"/>
</dbReference>
<protein>
    <submittedName>
        <fullName evidence="5">Amidohydrolase</fullName>
    </submittedName>
</protein>
<dbReference type="PANTHER" id="PTHR11014">
    <property type="entry name" value="PEPTIDASE M20 FAMILY MEMBER"/>
    <property type="match status" value="1"/>
</dbReference>
<dbReference type="PIRSF" id="PIRSF005962">
    <property type="entry name" value="Pept_M20D_amidohydro"/>
    <property type="match status" value="1"/>
</dbReference>
<evidence type="ECO:0000256" key="3">
    <source>
        <dbReference type="PIRSR" id="PIRSR005962-1"/>
    </source>
</evidence>
<dbReference type="GO" id="GO:0046872">
    <property type="term" value="F:metal ion binding"/>
    <property type="evidence" value="ECO:0007669"/>
    <property type="project" value="UniProtKB-KW"/>
</dbReference>
<dbReference type="SUPFAM" id="SSF53187">
    <property type="entry name" value="Zn-dependent exopeptidases"/>
    <property type="match status" value="1"/>
</dbReference>
<organism evidence="5 6">
    <name type="scientific">Mariprofundus erugo</name>
    <dbReference type="NCBI Taxonomy" id="2528639"/>
    <lineage>
        <taxon>Bacteria</taxon>
        <taxon>Pseudomonadati</taxon>
        <taxon>Pseudomonadota</taxon>
        <taxon>Candidatius Mariprofundia</taxon>
        <taxon>Mariprofundales</taxon>
        <taxon>Mariprofundaceae</taxon>
        <taxon>Mariprofundus</taxon>
    </lineage>
</organism>
<keyword evidence="3" id="KW-0479">Metal-binding</keyword>